<name>A0A7S0V2V3_9CHLO</name>
<feature type="compositionally biased region" description="Basic and acidic residues" evidence="1">
    <location>
        <begin position="13"/>
        <end position="24"/>
    </location>
</feature>
<evidence type="ECO:0000313" key="2">
    <source>
        <dbReference type="EMBL" id="CAD8778761.1"/>
    </source>
</evidence>
<sequence>MEELFDCDSDSDSSERIAPCKEVSESTSHQGNDSMDVDNETSEKHGQFSPPSLVKICINKLRQYKQYLGDIGYLDVSVLRAILSHCNAKELLHVEEETKKGSHYDLTWYTWHIWQRIYSNLYGLSSCQTVELPSLPQDKPIDYVFPSGFDLREGDWKALYLNRQEEMERRRESVKRRMDLTSQLDEMDRQVKKNRCMEMTTRPLKSMRSRDPLTSLSASRQTSNSTWAKTLGTSSKNVSVMRSLGLLKESGSTGRGSVVHNLAGGGHNSSSTHRHHTLPMGSSQPNFANHSQVIPQSFPASVNRTSPSSSITSTSASLPLRNYASAASPNMPLRTAPSYSNPNMNDNKNSSNNGNSSYVCPTRTINSSHIIHNSNNKQIHNDSGNRPLTLVERMQLSKGNVKSGGSNGRGNSNISGSNQHLAIAALKNSRKPHCNGSTTSTNAPSSRSLGNNSIGNANITTQGRGGANIVMGRRTEDGKRIVSDNKRR</sequence>
<feature type="compositionally biased region" description="Polar residues" evidence="1">
    <location>
        <begin position="280"/>
        <end position="290"/>
    </location>
</feature>
<dbReference type="Pfam" id="PF06881">
    <property type="entry name" value="Elongin_A"/>
    <property type="match status" value="1"/>
</dbReference>
<dbReference type="AlphaFoldDB" id="A0A7S0V2V3"/>
<feature type="region of interest" description="Disordered" evidence="1">
    <location>
        <begin position="326"/>
        <end position="361"/>
    </location>
</feature>
<gene>
    <name evidence="2" type="ORF">PPAR00522_LOCUS13868</name>
</gene>
<evidence type="ECO:0000256" key="1">
    <source>
        <dbReference type="SAM" id="MobiDB-lite"/>
    </source>
</evidence>
<reference evidence="2" key="1">
    <citation type="submission" date="2021-01" db="EMBL/GenBank/DDBJ databases">
        <authorList>
            <person name="Corre E."/>
            <person name="Pelletier E."/>
            <person name="Niang G."/>
            <person name="Scheremetjew M."/>
            <person name="Finn R."/>
            <person name="Kale V."/>
            <person name="Holt S."/>
            <person name="Cochrane G."/>
            <person name="Meng A."/>
            <person name="Brown T."/>
            <person name="Cohen L."/>
        </authorList>
    </citation>
    <scope>NUCLEOTIDE SEQUENCE</scope>
    <source>
        <strain evidence="2">SAG 63-3</strain>
    </source>
</reference>
<dbReference type="PANTHER" id="PTHR47543:SF2">
    <property type="entry name" value="RNA POLYMERASE II TRANSCRIPTION FACTOR SIII SUBUNIT A"/>
    <property type="match status" value="1"/>
</dbReference>
<accession>A0A7S0V2V3</accession>
<feature type="compositionally biased region" description="Polar residues" evidence="1">
    <location>
        <begin position="212"/>
        <end position="227"/>
    </location>
</feature>
<feature type="region of interest" description="Disordered" evidence="1">
    <location>
        <begin position="429"/>
        <end position="467"/>
    </location>
</feature>
<proteinExistence type="predicted"/>
<protein>
    <submittedName>
        <fullName evidence="2">Uncharacterized protein</fullName>
    </submittedName>
</protein>
<dbReference type="GO" id="GO:0070449">
    <property type="term" value="C:elongin complex"/>
    <property type="evidence" value="ECO:0007669"/>
    <property type="project" value="InterPro"/>
</dbReference>
<feature type="compositionally biased region" description="Polar residues" evidence="1">
    <location>
        <begin position="435"/>
        <end position="462"/>
    </location>
</feature>
<feature type="compositionally biased region" description="Low complexity" evidence="1">
    <location>
        <begin position="338"/>
        <end position="357"/>
    </location>
</feature>
<feature type="compositionally biased region" description="Acidic residues" evidence="1">
    <location>
        <begin position="1"/>
        <end position="12"/>
    </location>
</feature>
<feature type="region of interest" description="Disordered" evidence="1">
    <location>
        <begin position="1"/>
        <end position="47"/>
    </location>
</feature>
<dbReference type="GO" id="GO:0006368">
    <property type="term" value="P:transcription elongation by RNA polymerase II"/>
    <property type="evidence" value="ECO:0007669"/>
    <property type="project" value="InterPro"/>
</dbReference>
<feature type="region of interest" description="Disordered" evidence="1">
    <location>
        <begin position="264"/>
        <end position="290"/>
    </location>
</feature>
<dbReference type="PANTHER" id="PTHR47543">
    <property type="entry name" value="OS08G0169600 PROTEIN"/>
    <property type="match status" value="1"/>
</dbReference>
<dbReference type="EMBL" id="HBFM01021286">
    <property type="protein sequence ID" value="CAD8778761.1"/>
    <property type="molecule type" value="Transcribed_RNA"/>
</dbReference>
<organism evidence="2">
    <name type="scientific">Polytomella parva</name>
    <dbReference type="NCBI Taxonomy" id="51329"/>
    <lineage>
        <taxon>Eukaryota</taxon>
        <taxon>Viridiplantae</taxon>
        <taxon>Chlorophyta</taxon>
        <taxon>core chlorophytes</taxon>
        <taxon>Chlorophyceae</taxon>
        <taxon>CS clade</taxon>
        <taxon>Chlamydomonadales</taxon>
        <taxon>Chlamydomonadaceae</taxon>
        <taxon>Polytomella</taxon>
    </lineage>
</organism>
<dbReference type="Gene3D" id="6.10.250.3180">
    <property type="match status" value="1"/>
</dbReference>
<feature type="region of interest" description="Disordered" evidence="1">
    <location>
        <begin position="205"/>
        <end position="227"/>
    </location>
</feature>
<dbReference type="InterPro" id="IPR010684">
    <property type="entry name" value="RNA_pol_II_trans_fac_SIII_A"/>
</dbReference>